<evidence type="ECO:0000313" key="3">
    <source>
        <dbReference type="Proteomes" id="UP001301769"/>
    </source>
</evidence>
<dbReference type="InterPro" id="IPR036291">
    <property type="entry name" value="NAD(P)-bd_dom_sf"/>
</dbReference>
<reference evidence="2" key="2">
    <citation type="submission" date="2023-05" db="EMBL/GenBank/DDBJ databases">
        <authorList>
            <consortium name="Lawrence Berkeley National Laboratory"/>
            <person name="Steindorff A."/>
            <person name="Hensen N."/>
            <person name="Bonometti L."/>
            <person name="Westerberg I."/>
            <person name="Brannstrom I.O."/>
            <person name="Guillou S."/>
            <person name="Cros-Aarteil S."/>
            <person name="Calhoun S."/>
            <person name="Haridas S."/>
            <person name="Kuo A."/>
            <person name="Mondo S."/>
            <person name="Pangilinan J."/>
            <person name="Riley R."/>
            <person name="Labutti K."/>
            <person name="Andreopoulos B."/>
            <person name="Lipzen A."/>
            <person name="Chen C."/>
            <person name="Yanf M."/>
            <person name="Daum C."/>
            <person name="Ng V."/>
            <person name="Clum A."/>
            <person name="Ohm R."/>
            <person name="Martin F."/>
            <person name="Silar P."/>
            <person name="Natvig D."/>
            <person name="Lalanne C."/>
            <person name="Gautier V."/>
            <person name="Ament-Velasquez S.L."/>
            <person name="Kruys A."/>
            <person name="Hutchinson M.I."/>
            <person name="Powell A.J."/>
            <person name="Barry K."/>
            <person name="Miller A.N."/>
            <person name="Grigoriev I.V."/>
            <person name="Debuchy R."/>
            <person name="Gladieux P."/>
            <person name="Thoren M.H."/>
            <person name="Johannesson H."/>
        </authorList>
    </citation>
    <scope>NUCLEOTIDE SEQUENCE</scope>
    <source>
        <strain evidence="2">PSN293</strain>
    </source>
</reference>
<sequence>MVNASTIKKTLADLKTNAPANLTAVVVGGTNGIGKGFLYKLAEYTPSPKIYIVGRNETTLSAIIADLQKNVNAKGTYIPVVASDLTLLKQVSQATSQILSQETSHIDILFLSQGYLTLRARNESSEGLDKITAIRYYGRVRFILDLLPLLEKSANTFPRPRVISVYNAGSEGKIIPSDLGLREPQNSGAIPALVAATTYMTLSFERLARDHPKVTFIHGHPGVVRSNIFNAEHFPSAFAFFMNKVIGPTVFRLVAISPEESGERHLWEAVDARFAPAEVGEKGGEVVAVGSDGKKGSGAYTVNGKCEPVFSHGVLKPYRDEGIDAKIWEHTLEELERIKAMT</sequence>
<dbReference type="SUPFAM" id="SSF51735">
    <property type="entry name" value="NAD(P)-binding Rossmann-fold domains"/>
    <property type="match status" value="1"/>
</dbReference>
<comment type="caution">
    <text evidence="2">The sequence shown here is derived from an EMBL/GenBank/DDBJ whole genome shotgun (WGS) entry which is preliminary data.</text>
</comment>
<proteinExistence type="predicted"/>
<keyword evidence="1" id="KW-0560">Oxidoreductase</keyword>
<protein>
    <submittedName>
        <fullName evidence="2">Uncharacterized protein</fullName>
    </submittedName>
</protein>
<dbReference type="AlphaFoldDB" id="A0AAN7B4E8"/>
<dbReference type="GO" id="GO:0016491">
    <property type="term" value="F:oxidoreductase activity"/>
    <property type="evidence" value="ECO:0007669"/>
    <property type="project" value="UniProtKB-KW"/>
</dbReference>
<dbReference type="PANTHER" id="PTHR47534:SF3">
    <property type="entry name" value="ALCOHOL DEHYDROGENASE-LIKE C-TERMINAL DOMAIN-CONTAINING PROTEIN"/>
    <property type="match status" value="1"/>
</dbReference>
<dbReference type="Proteomes" id="UP001301769">
    <property type="component" value="Unassembled WGS sequence"/>
</dbReference>
<gene>
    <name evidence="2" type="ORF">QBC37DRAFT_323636</name>
</gene>
<dbReference type="InterPro" id="IPR052228">
    <property type="entry name" value="Sec_Metab_Biosynth_Oxidored"/>
</dbReference>
<dbReference type="Pfam" id="PF00106">
    <property type="entry name" value="adh_short"/>
    <property type="match status" value="1"/>
</dbReference>
<organism evidence="2 3">
    <name type="scientific">Rhypophila decipiens</name>
    <dbReference type="NCBI Taxonomy" id="261697"/>
    <lineage>
        <taxon>Eukaryota</taxon>
        <taxon>Fungi</taxon>
        <taxon>Dikarya</taxon>
        <taxon>Ascomycota</taxon>
        <taxon>Pezizomycotina</taxon>
        <taxon>Sordariomycetes</taxon>
        <taxon>Sordariomycetidae</taxon>
        <taxon>Sordariales</taxon>
        <taxon>Naviculisporaceae</taxon>
        <taxon>Rhypophila</taxon>
    </lineage>
</organism>
<reference evidence="2" key="1">
    <citation type="journal article" date="2023" name="Mol. Phylogenet. Evol.">
        <title>Genome-scale phylogeny and comparative genomics of the fungal order Sordariales.</title>
        <authorList>
            <person name="Hensen N."/>
            <person name="Bonometti L."/>
            <person name="Westerberg I."/>
            <person name="Brannstrom I.O."/>
            <person name="Guillou S."/>
            <person name="Cros-Aarteil S."/>
            <person name="Calhoun S."/>
            <person name="Haridas S."/>
            <person name="Kuo A."/>
            <person name="Mondo S."/>
            <person name="Pangilinan J."/>
            <person name="Riley R."/>
            <person name="LaButti K."/>
            <person name="Andreopoulos B."/>
            <person name="Lipzen A."/>
            <person name="Chen C."/>
            <person name="Yan M."/>
            <person name="Daum C."/>
            <person name="Ng V."/>
            <person name="Clum A."/>
            <person name="Steindorff A."/>
            <person name="Ohm R.A."/>
            <person name="Martin F."/>
            <person name="Silar P."/>
            <person name="Natvig D.O."/>
            <person name="Lalanne C."/>
            <person name="Gautier V."/>
            <person name="Ament-Velasquez S.L."/>
            <person name="Kruys A."/>
            <person name="Hutchinson M.I."/>
            <person name="Powell A.J."/>
            <person name="Barry K."/>
            <person name="Miller A.N."/>
            <person name="Grigoriev I.V."/>
            <person name="Debuchy R."/>
            <person name="Gladieux P."/>
            <person name="Hiltunen Thoren M."/>
            <person name="Johannesson H."/>
        </authorList>
    </citation>
    <scope>NUCLEOTIDE SEQUENCE</scope>
    <source>
        <strain evidence="2">PSN293</strain>
    </source>
</reference>
<dbReference type="InterPro" id="IPR002347">
    <property type="entry name" value="SDR_fam"/>
</dbReference>
<evidence type="ECO:0000313" key="2">
    <source>
        <dbReference type="EMBL" id="KAK4209602.1"/>
    </source>
</evidence>
<accession>A0AAN7B4E8</accession>
<evidence type="ECO:0000256" key="1">
    <source>
        <dbReference type="ARBA" id="ARBA00023002"/>
    </source>
</evidence>
<keyword evidence="3" id="KW-1185">Reference proteome</keyword>
<dbReference type="PANTHER" id="PTHR47534">
    <property type="entry name" value="YALI0E05731P"/>
    <property type="match status" value="1"/>
</dbReference>
<dbReference type="Gene3D" id="3.40.50.720">
    <property type="entry name" value="NAD(P)-binding Rossmann-like Domain"/>
    <property type="match status" value="1"/>
</dbReference>
<name>A0AAN7B4E8_9PEZI</name>
<dbReference type="EMBL" id="MU858199">
    <property type="protein sequence ID" value="KAK4209602.1"/>
    <property type="molecule type" value="Genomic_DNA"/>
</dbReference>